<reference evidence="4 5" key="1">
    <citation type="submission" date="2018-05" db="EMBL/GenBank/DDBJ databases">
        <title>Genomic Encyclopedia of Type Strains, Phase IV (KMG-IV): sequencing the most valuable type-strain genomes for metagenomic binning, comparative biology and taxonomic classification.</title>
        <authorList>
            <person name="Goeker M."/>
        </authorList>
    </citation>
    <scope>NUCLEOTIDE SEQUENCE [LARGE SCALE GENOMIC DNA]</scope>
    <source>
        <strain evidence="4 5">DSM 14263</strain>
    </source>
</reference>
<dbReference type="EMBL" id="QGHC01000001">
    <property type="protein sequence ID" value="PWK93021.1"/>
    <property type="molecule type" value="Genomic_DNA"/>
</dbReference>
<dbReference type="GO" id="GO:0005886">
    <property type="term" value="C:plasma membrane"/>
    <property type="evidence" value="ECO:0007669"/>
    <property type="project" value="TreeGrafter"/>
</dbReference>
<proteinExistence type="predicted"/>
<dbReference type="GO" id="GO:0016887">
    <property type="term" value="F:ATP hydrolysis activity"/>
    <property type="evidence" value="ECO:0007669"/>
    <property type="project" value="InterPro"/>
</dbReference>
<comment type="caution">
    <text evidence="4">The sequence shown here is derived from an EMBL/GenBank/DDBJ whole genome shotgun (WGS) entry which is preliminary data.</text>
</comment>
<dbReference type="GO" id="GO:0022857">
    <property type="term" value="F:transmembrane transporter activity"/>
    <property type="evidence" value="ECO:0007669"/>
    <property type="project" value="TreeGrafter"/>
</dbReference>
<feature type="domain" description="ABC transporter" evidence="3">
    <location>
        <begin position="10"/>
        <end position="235"/>
    </location>
</feature>
<name>A0A316II09_9GAMM</name>
<dbReference type="Pfam" id="PF00005">
    <property type="entry name" value="ABC_tran"/>
    <property type="match status" value="1"/>
</dbReference>
<evidence type="ECO:0000256" key="1">
    <source>
        <dbReference type="ARBA" id="ARBA00022741"/>
    </source>
</evidence>
<dbReference type="RefSeq" id="WP_109722052.1">
    <property type="nucleotide sequence ID" value="NZ_MSZV01000048.1"/>
</dbReference>
<dbReference type="SUPFAM" id="SSF52540">
    <property type="entry name" value="P-loop containing nucleoside triphosphate hydrolases"/>
    <property type="match status" value="1"/>
</dbReference>
<keyword evidence="1" id="KW-0547">Nucleotide-binding</keyword>
<dbReference type="InterPro" id="IPR027417">
    <property type="entry name" value="P-loop_NTPase"/>
</dbReference>
<evidence type="ECO:0000313" key="4">
    <source>
        <dbReference type="EMBL" id="PWK93021.1"/>
    </source>
</evidence>
<dbReference type="InterPro" id="IPR003439">
    <property type="entry name" value="ABC_transporter-like_ATP-bd"/>
</dbReference>
<evidence type="ECO:0000256" key="2">
    <source>
        <dbReference type="ARBA" id="ARBA00022840"/>
    </source>
</evidence>
<dbReference type="PANTHER" id="PTHR24220:SF611">
    <property type="entry name" value="ATP-BINDING COMPONENT OF ABC TRANSPORTER-RELATED"/>
    <property type="match status" value="1"/>
</dbReference>
<dbReference type="OrthoDB" id="9802264at2"/>
<dbReference type="GO" id="GO:0005524">
    <property type="term" value="F:ATP binding"/>
    <property type="evidence" value="ECO:0007669"/>
    <property type="project" value="UniProtKB-KW"/>
</dbReference>
<evidence type="ECO:0000313" key="5">
    <source>
        <dbReference type="Proteomes" id="UP000245812"/>
    </source>
</evidence>
<dbReference type="AlphaFoldDB" id="A0A316II09"/>
<dbReference type="InterPro" id="IPR003593">
    <property type="entry name" value="AAA+_ATPase"/>
</dbReference>
<dbReference type="SMART" id="SM00382">
    <property type="entry name" value="AAA"/>
    <property type="match status" value="1"/>
</dbReference>
<evidence type="ECO:0000259" key="3">
    <source>
        <dbReference type="PROSITE" id="PS50893"/>
    </source>
</evidence>
<dbReference type="PANTHER" id="PTHR24220">
    <property type="entry name" value="IMPORT ATP-BINDING PROTEIN"/>
    <property type="match status" value="1"/>
</dbReference>
<dbReference type="Proteomes" id="UP000245812">
    <property type="component" value="Unassembled WGS sequence"/>
</dbReference>
<dbReference type="Gene3D" id="3.40.50.300">
    <property type="entry name" value="P-loop containing nucleotide triphosphate hydrolases"/>
    <property type="match status" value="1"/>
</dbReference>
<dbReference type="PROSITE" id="PS50893">
    <property type="entry name" value="ABC_TRANSPORTER_2"/>
    <property type="match status" value="1"/>
</dbReference>
<keyword evidence="5" id="KW-1185">Reference proteome</keyword>
<protein>
    <submittedName>
        <fullName evidence="4">Putative ABC transport system ATP-binding protein</fullName>
    </submittedName>
</protein>
<keyword evidence="2 4" id="KW-0067">ATP-binding</keyword>
<gene>
    <name evidence="4" type="ORF">C7456_101370</name>
</gene>
<dbReference type="InterPro" id="IPR015854">
    <property type="entry name" value="ABC_transpr_LolD-like"/>
</dbReference>
<organism evidence="4 5">
    <name type="scientific">Fulvimonas soli</name>
    <dbReference type="NCBI Taxonomy" id="155197"/>
    <lineage>
        <taxon>Bacteria</taxon>
        <taxon>Pseudomonadati</taxon>
        <taxon>Pseudomonadota</taxon>
        <taxon>Gammaproteobacteria</taxon>
        <taxon>Lysobacterales</taxon>
        <taxon>Rhodanobacteraceae</taxon>
        <taxon>Fulvimonas</taxon>
    </lineage>
</organism>
<accession>A0A316II09</accession>
<sequence>MIPWGLTPLLSCRDLRFAWDGRRDVLVLPHFDVARGERVFVCGPSGSGKSTLLGLLAGVGVPREGRVVLLDTVLSGLSSAQRDRFRADHVGYVFQQFNLLPYLGLVDNVLLGCAFSARRTACAALHGTPRAEAERLLAALGLDAAPLRRRSVAALSVGQQQRVAAARALIGSPELVLADEPTSALDAEARDAFVALLLAECRRNGSAVVFVSHDLALARHFDRIVRLPAPARAEAA</sequence>